<name>A0A8S9ZJY2_9BILA</name>
<keyword evidence="3" id="KW-0862">Zinc</keyword>
<dbReference type="Proteomes" id="UP000605970">
    <property type="component" value="Unassembled WGS sequence"/>
</dbReference>
<evidence type="ECO:0000259" key="6">
    <source>
        <dbReference type="PROSITE" id="PS00028"/>
    </source>
</evidence>
<keyword evidence="4" id="KW-0175">Coiled coil</keyword>
<dbReference type="AlphaFoldDB" id="A0A8S9ZJY2"/>
<dbReference type="SUPFAM" id="SSF57667">
    <property type="entry name" value="beta-beta-alpha zinc fingers"/>
    <property type="match status" value="1"/>
</dbReference>
<evidence type="ECO:0000256" key="4">
    <source>
        <dbReference type="SAM" id="Coils"/>
    </source>
</evidence>
<evidence type="ECO:0000256" key="1">
    <source>
        <dbReference type="ARBA" id="ARBA00022723"/>
    </source>
</evidence>
<feature type="domain" description="C2H2-type" evidence="6">
    <location>
        <begin position="161"/>
        <end position="183"/>
    </location>
</feature>
<evidence type="ECO:0000256" key="2">
    <source>
        <dbReference type="ARBA" id="ARBA00022771"/>
    </source>
</evidence>
<reference evidence="7" key="1">
    <citation type="journal article" date="2020" name="Ecol. Evol.">
        <title>Genome structure and content of the rice root-knot nematode (Meloidogyne graminicola).</title>
        <authorList>
            <person name="Phan N.T."/>
            <person name="Danchin E.G.J."/>
            <person name="Klopp C."/>
            <person name="Perfus-Barbeoch L."/>
            <person name="Kozlowski D.K."/>
            <person name="Koutsovoulos G.D."/>
            <person name="Lopez-Roques C."/>
            <person name="Bouchez O."/>
            <person name="Zahm M."/>
            <person name="Besnard G."/>
            <person name="Bellafiore S."/>
        </authorList>
    </citation>
    <scope>NUCLEOTIDE SEQUENCE</scope>
    <source>
        <strain evidence="7">VN-18</strain>
    </source>
</reference>
<dbReference type="PROSITE" id="PS00028">
    <property type="entry name" value="ZINC_FINGER_C2H2_1"/>
    <property type="match status" value="1"/>
</dbReference>
<dbReference type="InterPro" id="IPR036236">
    <property type="entry name" value="Znf_C2H2_sf"/>
</dbReference>
<evidence type="ECO:0000313" key="7">
    <source>
        <dbReference type="EMBL" id="KAF7633608.1"/>
    </source>
</evidence>
<accession>A0A8S9ZJY2</accession>
<feature type="coiled-coil region" evidence="4">
    <location>
        <begin position="47"/>
        <end position="74"/>
    </location>
</feature>
<evidence type="ECO:0000256" key="3">
    <source>
        <dbReference type="ARBA" id="ARBA00022833"/>
    </source>
</evidence>
<protein>
    <recommendedName>
        <fullName evidence="6">C2H2-type domain-containing protein</fullName>
    </recommendedName>
</protein>
<feature type="compositionally biased region" description="Polar residues" evidence="5">
    <location>
        <begin position="197"/>
        <end position="215"/>
    </location>
</feature>
<dbReference type="InterPro" id="IPR013087">
    <property type="entry name" value="Znf_C2H2_type"/>
</dbReference>
<sequence>MSDPVNEPNAGLSENILLQILHKLNKLDKLDLLDEIANGQKEIIQKLDKIDQKLDRQDQKLDRQSEKQDRQNEKLDILVSLSEKLLVQKRRNDLESALNLVKSRKDFSTSDPVLFPFQDPSTVRIDSTKTKSTSLIVEGLSTVGDTSPERPIHGSPSKSFCFPCDKQFYSEQVLKRHEKSPRHLDNIKRRRLDDNSSDTSAGPSTGAGPSTAKSQ</sequence>
<dbReference type="EMBL" id="JABEBT010000073">
    <property type="protein sequence ID" value="KAF7633608.1"/>
    <property type="molecule type" value="Genomic_DNA"/>
</dbReference>
<evidence type="ECO:0000313" key="8">
    <source>
        <dbReference type="Proteomes" id="UP000605970"/>
    </source>
</evidence>
<proteinExistence type="predicted"/>
<organism evidence="7 8">
    <name type="scientific">Meloidogyne graminicola</name>
    <dbReference type="NCBI Taxonomy" id="189291"/>
    <lineage>
        <taxon>Eukaryota</taxon>
        <taxon>Metazoa</taxon>
        <taxon>Ecdysozoa</taxon>
        <taxon>Nematoda</taxon>
        <taxon>Chromadorea</taxon>
        <taxon>Rhabditida</taxon>
        <taxon>Tylenchina</taxon>
        <taxon>Tylenchomorpha</taxon>
        <taxon>Tylenchoidea</taxon>
        <taxon>Meloidogynidae</taxon>
        <taxon>Meloidogyninae</taxon>
        <taxon>Meloidogyne</taxon>
    </lineage>
</organism>
<comment type="caution">
    <text evidence="7">The sequence shown here is derived from an EMBL/GenBank/DDBJ whole genome shotgun (WGS) entry which is preliminary data.</text>
</comment>
<feature type="region of interest" description="Disordered" evidence="5">
    <location>
        <begin position="176"/>
        <end position="215"/>
    </location>
</feature>
<keyword evidence="8" id="KW-1185">Reference proteome</keyword>
<feature type="compositionally biased region" description="Basic and acidic residues" evidence="5">
    <location>
        <begin position="181"/>
        <end position="194"/>
    </location>
</feature>
<gene>
    <name evidence="7" type="ORF">Mgra_00007016</name>
</gene>
<keyword evidence="2" id="KW-0863">Zinc-finger</keyword>
<keyword evidence="1" id="KW-0479">Metal-binding</keyword>
<dbReference type="Gene3D" id="3.30.160.60">
    <property type="entry name" value="Classic Zinc Finger"/>
    <property type="match status" value="1"/>
</dbReference>
<evidence type="ECO:0000256" key="5">
    <source>
        <dbReference type="SAM" id="MobiDB-lite"/>
    </source>
</evidence>
<dbReference type="GO" id="GO:0008270">
    <property type="term" value="F:zinc ion binding"/>
    <property type="evidence" value="ECO:0007669"/>
    <property type="project" value="UniProtKB-KW"/>
</dbReference>
<dbReference type="InterPro" id="IPR022755">
    <property type="entry name" value="Znf_C2H2_jaz"/>
</dbReference>
<dbReference type="Pfam" id="PF12171">
    <property type="entry name" value="zf-C2H2_jaz"/>
    <property type="match status" value="1"/>
</dbReference>